<reference evidence="5" key="1">
    <citation type="journal article" date="2019" name="Int. J. Syst. Evol. Microbiol.">
        <title>The Global Catalogue of Microorganisms (GCM) 10K type strain sequencing project: providing services to taxonomists for standard genome sequencing and annotation.</title>
        <authorList>
            <consortium name="The Broad Institute Genomics Platform"/>
            <consortium name="The Broad Institute Genome Sequencing Center for Infectious Disease"/>
            <person name="Wu L."/>
            <person name="Ma J."/>
        </authorList>
    </citation>
    <scope>NUCLEOTIDE SEQUENCE [LARGE SCALE GENOMIC DNA]</scope>
    <source>
        <strain evidence="5">CCM 9147</strain>
    </source>
</reference>
<organism evidence="4 5">
    <name type="scientific">Paenibacillus farraposensis</name>
    <dbReference type="NCBI Taxonomy" id="2807095"/>
    <lineage>
        <taxon>Bacteria</taxon>
        <taxon>Bacillati</taxon>
        <taxon>Bacillota</taxon>
        <taxon>Bacilli</taxon>
        <taxon>Bacillales</taxon>
        <taxon>Paenibacillaceae</taxon>
        <taxon>Paenibacillus</taxon>
    </lineage>
</organism>
<name>A0ABW4DEK0_9BACL</name>
<evidence type="ECO:0000313" key="4">
    <source>
        <dbReference type="EMBL" id="MFD1461606.1"/>
    </source>
</evidence>
<dbReference type="PANTHER" id="PTHR35191">
    <property type="entry name" value="PROPHAGE SIDE TAIL FIBER PROTEIN HOMOLOG STFQ-RELATED"/>
    <property type="match status" value="1"/>
</dbReference>
<dbReference type="RefSeq" id="WP_229524435.1">
    <property type="nucleotide sequence ID" value="NZ_JAFFQR010000064.1"/>
</dbReference>
<evidence type="ECO:0000256" key="2">
    <source>
        <dbReference type="ARBA" id="ARBA00022581"/>
    </source>
</evidence>
<dbReference type="InterPro" id="IPR022225">
    <property type="entry name" value="Phage_tail_fibre_N"/>
</dbReference>
<dbReference type="EMBL" id="JBHTNZ010000009">
    <property type="protein sequence ID" value="MFD1461606.1"/>
    <property type="molecule type" value="Genomic_DNA"/>
</dbReference>
<dbReference type="Proteomes" id="UP001597340">
    <property type="component" value="Unassembled WGS sequence"/>
</dbReference>
<comment type="subcellular location">
    <subcellularLocation>
        <location evidence="1">Virion</location>
    </subcellularLocation>
</comment>
<dbReference type="InterPro" id="IPR051934">
    <property type="entry name" value="Phage_Tail_Fiber_Structural"/>
</dbReference>
<protein>
    <submittedName>
        <fullName evidence="4">Tail fiber protein</fullName>
    </submittedName>
</protein>
<dbReference type="Pfam" id="PF12571">
    <property type="entry name" value="Phage_tail_fib"/>
    <property type="match status" value="1"/>
</dbReference>
<dbReference type="InterPro" id="IPR005068">
    <property type="entry name" value="Phage_lambda_Stf-r2"/>
</dbReference>
<evidence type="ECO:0000256" key="1">
    <source>
        <dbReference type="ARBA" id="ARBA00004328"/>
    </source>
</evidence>
<evidence type="ECO:0000259" key="3">
    <source>
        <dbReference type="Pfam" id="PF12571"/>
    </source>
</evidence>
<evidence type="ECO:0000313" key="5">
    <source>
        <dbReference type="Proteomes" id="UP001597340"/>
    </source>
</evidence>
<feature type="domain" description="Phage tail fibre protein N-terminal" evidence="3">
    <location>
        <begin position="8"/>
        <end position="152"/>
    </location>
</feature>
<dbReference type="PANTHER" id="PTHR35191:SF1">
    <property type="entry name" value="PROPHAGE SIDE TAIL FIBER PROTEIN HOMOLOG STFQ-RELATED"/>
    <property type="match status" value="1"/>
</dbReference>
<keyword evidence="5" id="KW-1185">Reference proteome</keyword>
<gene>
    <name evidence="4" type="ORF">ACFQ5D_09275</name>
</gene>
<dbReference type="Pfam" id="PF03406">
    <property type="entry name" value="Phage_fiber_2"/>
    <property type="match status" value="1"/>
</dbReference>
<keyword evidence="2" id="KW-0945">Host-virus interaction</keyword>
<accession>A0ABW4DEK0</accession>
<proteinExistence type="predicted"/>
<comment type="caution">
    <text evidence="4">The sequence shown here is derived from an EMBL/GenBank/DDBJ whole genome shotgun (WGS) entry which is preliminary data.</text>
</comment>
<sequence length="510" mass="54570">MAFDGIEITNRGRNLLAKAEAGLTKITYTKFSVGDGKLSGQLQTALKALINEKVSFPVSRLKIQSENVVVPGFEFSNQGITSGFFFREVGMWATDPDLGEILYAYANSGDGAEYIDAQNASAVLKKLFNLELTVSNTAQVTVVVDDSIIYATPQDVANALKESKGYTDTAINNVKVPDATTTVKGIVRLSADYKSQSATTVPNSKALFDMYNISLVDRGNVFQSNFNFALAVGVWRVNSTSLNPVTDNSPPEASSKGVLFVTSSTGTDGLTVVQVYVDDTGRIFKRVRTVAGAWLDWNELANKNHTHTASDLPSASTQAKGIVQLNTSTSSTATDQAATPSAVKAAYDRADQAFTQASDLKSKVANAITGKGGSANSGMTGDQLAAAITNLPVKRWATGTFNGQTASAISINQDVSMQLSVNSTAFSPSRIFVKVKLDATNGTMYIDAWATCVIGSETAISGRFDNKIRFYNFTQQAGGFSVTMYGSRIQDYAGGSPIARITAYEWWAYE</sequence>